<gene>
    <name evidence="2" type="ORF">UCDDA912_g07850</name>
</gene>
<accession>A0A0G2FDD4</accession>
<dbReference type="EMBL" id="LCUC01000335">
    <property type="protein sequence ID" value="KKY32174.1"/>
    <property type="molecule type" value="Genomic_DNA"/>
</dbReference>
<dbReference type="AlphaFoldDB" id="A0A0G2FDD4"/>
<reference evidence="2 3" key="2">
    <citation type="submission" date="2015-05" db="EMBL/GenBank/DDBJ databases">
        <authorList>
            <person name="Morales-Cruz A."/>
            <person name="Amrine K.C."/>
            <person name="Cantu D."/>
        </authorList>
    </citation>
    <scope>NUCLEOTIDE SEQUENCE [LARGE SCALE GENOMIC DNA]</scope>
    <source>
        <strain evidence="2">DA912</strain>
    </source>
</reference>
<reference evidence="2 3" key="1">
    <citation type="submission" date="2015-05" db="EMBL/GenBank/DDBJ databases">
        <title>Distinctive expansion of gene families associated with plant cell wall degradation and secondary metabolism in the genomes of grapevine trunk pathogens.</title>
        <authorList>
            <person name="Lawrence D.P."/>
            <person name="Travadon R."/>
            <person name="Rolshausen P.E."/>
            <person name="Baumgartner K."/>
        </authorList>
    </citation>
    <scope>NUCLEOTIDE SEQUENCE [LARGE SCALE GENOMIC DNA]</scope>
    <source>
        <strain evidence="2">DA912</strain>
    </source>
</reference>
<name>A0A0G2FDD4_9PEZI</name>
<dbReference type="InterPro" id="IPR046670">
    <property type="entry name" value="DUF6540"/>
</dbReference>
<proteinExistence type="predicted"/>
<evidence type="ECO:0000256" key="1">
    <source>
        <dbReference type="SAM" id="MobiDB-lite"/>
    </source>
</evidence>
<dbReference type="Proteomes" id="UP000034680">
    <property type="component" value="Unassembled WGS sequence"/>
</dbReference>
<evidence type="ECO:0000313" key="3">
    <source>
        <dbReference type="Proteomes" id="UP000034680"/>
    </source>
</evidence>
<dbReference type="OrthoDB" id="5224028at2759"/>
<feature type="region of interest" description="Disordered" evidence="1">
    <location>
        <begin position="1"/>
        <end position="33"/>
    </location>
</feature>
<feature type="region of interest" description="Disordered" evidence="1">
    <location>
        <begin position="74"/>
        <end position="104"/>
    </location>
</feature>
<sequence length="238" mass="26743">MADDPPRAGQNGNSQENTGQNNNNGLGQNGTAVPRKNLKCTCEFPRIYTNDDSKKNGTVRKVMRTEFLKTSDGTEYTRPHVCGPNPNEWREAPQPVRPSTPQKNKSLWVVRQRQFGQDNHWSLFAAVDDNSVAPEGRVWQINGVPGEVMYWAHRHPKPGIKIFISATFMDKLLVCETLSEIDEARVEQIAHSIKPPGPSKLKRGNCKTWVWEVLDQLVKEGITTADVAAKARELEPFV</sequence>
<protein>
    <submittedName>
        <fullName evidence="2">Uncharacterized protein</fullName>
    </submittedName>
</protein>
<evidence type="ECO:0000313" key="2">
    <source>
        <dbReference type="EMBL" id="KKY32174.1"/>
    </source>
</evidence>
<organism evidence="2 3">
    <name type="scientific">Diaporthe ampelina</name>
    <dbReference type="NCBI Taxonomy" id="1214573"/>
    <lineage>
        <taxon>Eukaryota</taxon>
        <taxon>Fungi</taxon>
        <taxon>Dikarya</taxon>
        <taxon>Ascomycota</taxon>
        <taxon>Pezizomycotina</taxon>
        <taxon>Sordariomycetes</taxon>
        <taxon>Sordariomycetidae</taxon>
        <taxon>Diaporthales</taxon>
        <taxon>Diaporthaceae</taxon>
        <taxon>Diaporthe</taxon>
    </lineage>
</organism>
<dbReference type="Pfam" id="PF20174">
    <property type="entry name" value="DUF6540"/>
    <property type="match status" value="1"/>
</dbReference>
<keyword evidence="3" id="KW-1185">Reference proteome</keyword>
<feature type="compositionally biased region" description="Low complexity" evidence="1">
    <location>
        <begin position="9"/>
        <end position="30"/>
    </location>
</feature>
<comment type="caution">
    <text evidence="2">The sequence shown here is derived from an EMBL/GenBank/DDBJ whole genome shotgun (WGS) entry which is preliminary data.</text>
</comment>